<reference evidence="4" key="2">
    <citation type="submission" date="2020-09" db="EMBL/GenBank/DDBJ databases">
        <authorList>
            <person name="Sun Q."/>
            <person name="Zhou Y."/>
        </authorList>
    </citation>
    <scope>NUCLEOTIDE SEQUENCE</scope>
    <source>
        <strain evidence="4">CGMCC 1.15178</strain>
    </source>
</reference>
<dbReference type="AlphaFoldDB" id="A0A916YJQ1"/>
<keyword evidence="2" id="KW-0178">Competence</keyword>
<accession>A0A916YJQ1</accession>
<keyword evidence="5" id="KW-1185">Reference proteome</keyword>
<sequence length="162" mass="17157">MIATALKRVKKSEKGFTLIELLAVIVILGVIAAIAIPLISNVISKSKTKSDFATARQIYDATRIFVTAEKNGEFKESGGLTVPIKTQGAVTGLQEGGYLEPNIVLPSSKEPITGGEVKFLATGELLYVKIVTGTDKTTFYKGSEVLKGEGDVITNNVAPTSP</sequence>
<dbReference type="Proteomes" id="UP000612456">
    <property type="component" value="Unassembled WGS sequence"/>
</dbReference>
<proteinExistence type="predicted"/>
<dbReference type="InterPro" id="IPR012902">
    <property type="entry name" value="N_methyl_site"/>
</dbReference>
<comment type="subcellular location">
    <subcellularLocation>
        <location evidence="1">Cell surface</location>
    </subcellularLocation>
</comment>
<evidence type="ECO:0000313" key="5">
    <source>
        <dbReference type="Proteomes" id="UP000612456"/>
    </source>
</evidence>
<dbReference type="GO" id="GO:0030420">
    <property type="term" value="P:establishment of competence for transformation"/>
    <property type="evidence" value="ECO:0007669"/>
    <property type="project" value="UniProtKB-KW"/>
</dbReference>
<comment type="caution">
    <text evidence="4">The sequence shown here is derived from an EMBL/GenBank/DDBJ whole genome shotgun (WGS) entry which is preliminary data.</text>
</comment>
<dbReference type="SUPFAM" id="SSF54523">
    <property type="entry name" value="Pili subunits"/>
    <property type="match status" value="1"/>
</dbReference>
<dbReference type="GO" id="GO:0009986">
    <property type="term" value="C:cell surface"/>
    <property type="evidence" value="ECO:0007669"/>
    <property type="project" value="UniProtKB-SubCell"/>
</dbReference>
<dbReference type="NCBIfam" id="TIGR02532">
    <property type="entry name" value="IV_pilin_GFxxxE"/>
    <property type="match status" value="1"/>
</dbReference>
<name>A0A916YJQ1_9BACL</name>
<evidence type="ECO:0000256" key="3">
    <source>
        <dbReference type="SAM" id="Phobius"/>
    </source>
</evidence>
<dbReference type="RefSeq" id="WP_188991550.1">
    <property type="nucleotide sequence ID" value="NZ_BMHP01000001.1"/>
</dbReference>
<organism evidence="4 5">
    <name type="scientific">Paenibacillus nasutitermitis</name>
    <dbReference type="NCBI Taxonomy" id="1652958"/>
    <lineage>
        <taxon>Bacteria</taxon>
        <taxon>Bacillati</taxon>
        <taxon>Bacillota</taxon>
        <taxon>Bacilli</taxon>
        <taxon>Bacillales</taxon>
        <taxon>Paenibacillaceae</taxon>
        <taxon>Paenibacillus</taxon>
    </lineage>
</organism>
<dbReference type="Gene3D" id="3.30.700.10">
    <property type="entry name" value="Glycoprotein, Type 4 Pilin"/>
    <property type="match status" value="1"/>
</dbReference>
<evidence type="ECO:0000256" key="2">
    <source>
        <dbReference type="ARBA" id="ARBA00023287"/>
    </source>
</evidence>
<dbReference type="PROSITE" id="PS00409">
    <property type="entry name" value="PROKAR_NTER_METHYL"/>
    <property type="match status" value="1"/>
</dbReference>
<keyword evidence="3" id="KW-0812">Transmembrane</keyword>
<gene>
    <name evidence="4" type="ORF">GCM10010911_01940</name>
</gene>
<dbReference type="EMBL" id="BMHP01000001">
    <property type="protein sequence ID" value="GGD48015.1"/>
    <property type="molecule type" value="Genomic_DNA"/>
</dbReference>
<evidence type="ECO:0000256" key="1">
    <source>
        <dbReference type="ARBA" id="ARBA00004241"/>
    </source>
</evidence>
<feature type="transmembrane region" description="Helical" evidence="3">
    <location>
        <begin position="21"/>
        <end position="40"/>
    </location>
</feature>
<dbReference type="InterPro" id="IPR045584">
    <property type="entry name" value="Pilin-like"/>
</dbReference>
<keyword evidence="3" id="KW-1133">Transmembrane helix</keyword>
<protein>
    <recommendedName>
        <fullName evidence="6">Prepilin-type N-terminal cleavage/methylation domain-containing protein</fullName>
    </recommendedName>
</protein>
<evidence type="ECO:0008006" key="6">
    <source>
        <dbReference type="Google" id="ProtNLM"/>
    </source>
</evidence>
<evidence type="ECO:0000313" key="4">
    <source>
        <dbReference type="EMBL" id="GGD48015.1"/>
    </source>
</evidence>
<keyword evidence="3" id="KW-0472">Membrane</keyword>
<dbReference type="Pfam" id="PF07963">
    <property type="entry name" value="N_methyl"/>
    <property type="match status" value="1"/>
</dbReference>
<reference evidence="4" key="1">
    <citation type="journal article" date="2014" name="Int. J. Syst. Evol. Microbiol.">
        <title>Complete genome sequence of Corynebacterium casei LMG S-19264T (=DSM 44701T), isolated from a smear-ripened cheese.</title>
        <authorList>
            <consortium name="US DOE Joint Genome Institute (JGI-PGF)"/>
            <person name="Walter F."/>
            <person name="Albersmeier A."/>
            <person name="Kalinowski J."/>
            <person name="Ruckert C."/>
        </authorList>
    </citation>
    <scope>NUCLEOTIDE SEQUENCE</scope>
    <source>
        <strain evidence="4">CGMCC 1.15178</strain>
    </source>
</reference>